<dbReference type="Gene3D" id="1.20.1070.10">
    <property type="entry name" value="Rhodopsin 7-helix transmembrane proteins"/>
    <property type="match status" value="1"/>
</dbReference>
<keyword evidence="3 6" id="KW-1133">Transmembrane helix</keyword>
<dbReference type="InterPro" id="IPR000203">
    <property type="entry name" value="GPS"/>
</dbReference>
<dbReference type="Pfam" id="PF00002">
    <property type="entry name" value="7tm_2"/>
    <property type="match status" value="1"/>
</dbReference>
<evidence type="ECO:0000259" key="8">
    <source>
        <dbReference type="PROSITE" id="PS50261"/>
    </source>
</evidence>
<feature type="transmembrane region" description="Helical" evidence="6">
    <location>
        <begin position="360"/>
        <end position="387"/>
    </location>
</feature>
<dbReference type="PROSITE" id="PS50221">
    <property type="entry name" value="GAIN_B"/>
    <property type="match status" value="1"/>
</dbReference>
<dbReference type="SMART" id="SM00303">
    <property type="entry name" value="GPS"/>
    <property type="match status" value="1"/>
</dbReference>
<keyword evidence="10" id="KW-1185">Reference proteome</keyword>
<evidence type="ECO:0000313" key="10">
    <source>
        <dbReference type="Proteomes" id="UP000007110"/>
    </source>
</evidence>
<dbReference type="RefSeq" id="XP_030847138.1">
    <property type="nucleotide sequence ID" value="XM_030991278.1"/>
</dbReference>
<dbReference type="OrthoDB" id="283575at2759"/>
<dbReference type="GO" id="GO:0004930">
    <property type="term" value="F:G protein-coupled receptor activity"/>
    <property type="evidence" value="ECO:0007669"/>
    <property type="project" value="InterPro"/>
</dbReference>
<keyword evidence="4 6" id="KW-0472">Membrane</keyword>
<keyword evidence="2 6" id="KW-0812">Transmembrane</keyword>
<dbReference type="InParanoid" id="A0A7M7P7F1"/>
<dbReference type="Proteomes" id="UP000007110">
    <property type="component" value="Unassembled WGS sequence"/>
</dbReference>
<evidence type="ECO:0000259" key="7">
    <source>
        <dbReference type="PROSITE" id="PS50221"/>
    </source>
</evidence>
<dbReference type="InterPro" id="IPR058808">
    <property type="entry name" value="GAIN_ADGRA2/3"/>
</dbReference>
<dbReference type="AlphaFoldDB" id="A0A7M7P7F1"/>
<reference evidence="10" key="1">
    <citation type="submission" date="2015-02" db="EMBL/GenBank/DDBJ databases">
        <title>Genome sequencing for Strongylocentrotus purpuratus.</title>
        <authorList>
            <person name="Murali S."/>
            <person name="Liu Y."/>
            <person name="Vee V."/>
            <person name="English A."/>
            <person name="Wang M."/>
            <person name="Skinner E."/>
            <person name="Han Y."/>
            <person name="Muzny D.M."/>
            <person name="Worley K.C."/>
            <person name="Gibbs R.A."/>
        </authorList>
    </citation>
    <scope>NUCLEOTIDE SEQUENCE</scope>
</reference>
<feature type="transmembrane region" description="Helical" evidence="6">
    <location>
        <begin position="319"/>
        <end position="340"/>
    </location>
</feature>
<dbReference type="PANTHER" id="PTHR45692">
    <property type="entry name" value="G_PROTEIN_RECEP_F2_4 DOMAIN-CONTAINING PROTEIN"/>
    <property type="match status" value="1"/>
</dbReference>
<feature type="domain" description="G-protein coupled receptors family 2 profile 2" evidence="8">
    <location>
        <begin position="283"/>
        <end position="439"/>
    </location>
</feature>
<dbReference type="GeneID" id="115926508"/>
<dbReference type="GO" id="GO:0016020">
    <property type="term" value="C:membrane"/>
    <property type="evidence" value="ECO:0007669"/>
    <property type="project" value="UniProtKB-SubCell"/>
</dbReference>
<dbReference type="PROSITE" id="PS50261">
    <property type="entry name" value="G_PROTEIN_RECEP_F2_4"/>
    <property type="match status" value="1"/>
</dbReference>
<organism evidence="9 10">
    <name type="scientific">Strongylocentrotus purpuratus</name>
    <name type="common">Purple sea urchin</name>
    <dbReference type="NCBI Taxonomy" id="7668"/>
    <lineage>
        <taxon>Eukaryota</taxon>
        <taxon>Metazoa</taxon>
        <taxon>Echinodermata</taxon>
        <taxon>Eleutherozoa</taxon>
        <taxon>Echinozoa</taxon>
        <taxon>Echinoidea</taxon>
        <taxon>Euechinoidea</taxon>
        <taxon>Echinacea</taxon>
        <taxon>Camarodonta</taxon>
        <taxon>Echinidea</taxon>
        <taxon>Strongylocentrotidae</taxon>
        <taxon>Strongylocentrotus</taxon>
    </lineage>
</organism>
<dbReference type="InterPro" id="IPR000832">
    <property type="entry name" value="GPCR_2_secretin-like"/>
</dbReference>
<name>A0A7M7P7F1_STRPU</name>
<dbReference type="Gene3D" id="2.60.220.50">
    <property type="match status" value="1"/>
</dbReference>
<dbReference type="KEGG" id="spu:115926508"/>
<reference evidence="9" key="2">
    <citation type="submission" date="2021-01" db="UniProtKB">
        <authorList>
            <consortium name="EnsemblMetazoa"/>
        </authorList>
    </citation>
    <scope>IDENTIFICATION</scope>
</reference>
<evidence type="ECO:0000256" key="6">
    <source>
        <dbReference type="SAM" id="Phobius"/>
    </source>
</evidence>
<evidence type="ECO:0000256" key="4">
    <source>
        <dbReference type="ARBA" id="ARBA00023136"/>
    </source>
</evidence>
<dbReference type="InterPro" id="IPR017981">
    <property type="entry name" value="GPCR_2-like_7TM"/>
</dbReference>
<dbReference type="Pfam" id="PF01825">
    <property type="entry name" value="GPS"/>
    <property type="match status" value="1"/>
</dbReference>
<comment type="subcellular location">
    <subcellularLocation>
        <location evidence="1">Membrane</location>
        <topology evidence="1">Multi-pass membrane protein</topology>
    </subcellularLocation>
</comment>
<sequence length="439" mass="48429">MTETISTEGLEIVADILEDITEIVSTDVQVTESIVDIASNIADLPEEELEMAEDESGAPSRVVISLEAQLAVVEVIHETLRIVEPNIAAEVLDVTMDEISQGITVFVSATSDGESISEDHFQVAEGDLTQEPGALEAQATLFIPSVLADRFSGVTGRLVITTHLDTALFRDNGLTELNRNRNQTGFTRELNSRIIAASINNEAIEDLEETVMIAFTPINPNGTNATCVSYDFDNNQWSTRGCEKTSNGSIDRITCECNHLTNFGILMDIYGLEGLSPQADFILEIISYVGCCMSILGLVITILTYALNKKLRDRKPNQIILSLSSSLLCLYIVFLVMISVDTERGVEEIPPLPCSILAGFLHYFTLSSLFWIGVEGYNMHILFVRVLNTYLPQFMRKASLVAWGEPPSINYLIFDCRLEAFLPKCVTSMIEKASEKITC</sequence>
<evidence type="ECO:0000313" key="9">
    <source>
        <dbReference type="EnsemblMetazoa" id="XP_030847138"/>
    </source>
</evidence>
<protein>
    <submittedName>
        <fullName evidence="9">Uncharacterized protein</fullName>
    </submittedName>
</protein>
<dbReference type="EnsemblMetazoa" id="XM_030991278">
    <property type="protein sequence ID" value="XP_030847138"/>
    <property type="gene ID" value="LOC115926508"/>
</dbReference>
<dbReference type="InterPro" id="IPR046338">
    <property type="entry name" value="GAIN_dom_sf"/>
</dbReference>
<evidence type="ECO:0000256" key="5">
    <source>
        <dbReference type="ARBA" id="ARBA00023157"/>
    </source>
</evidence>
<dbReference type="SUPFAM" id="SSF81321">
    <property type="entry name" value="Family A G protein-coupled receptor-like"/>
    <property type="match status" value="1"/>
</dbReference>
<dbReference type="GO" id="GO:0007166">
    <property type="term" value="P:cell surface receptor signaling pathway"/>
    <property type="evidence" value="ECO:0007669"/>
    <property type="project" value="InterPro"/>
</dbReference>
<evidence type="ECO:0000256" key="2">
    <source>
        <dbReference type="ARBA" id="ARBA00022692"/>
    </source>
</evidence>
<dbReference type="PANTHER" id="PTHR45692:SF1">
    <property type="entry name" value="G-PROTEIN COUPLED RECEPTORS FAMILY 2 PROFILE 2 DOMAIN-CONTAINING PROTEIN"/>
    <property type="match status" value="1"/>
</dbReference>
<evidence type="ECO:0000256" key="1">
    <source>
        <dbReference type="ARBA" id="ARBA00004141"/>
    </source>
</evidence>
<feature type="domain" description="GAIN-B" evidence="7">
    <location>
        <begin position="119"/>
        <end position="273"/>
    </location>
</feature>
<dbReference type="Pfam" id="PF26588">
    <property type="entry name" value="GAIN_ADGRA3"/>
    <property type="match status" value="1"/>
</dbReference>
<dbReference type="InterPro" id="IPR057244">
    <property type="entry name" value="GAIN_B"/>
</dbReference>
<keyword evidence="5" id="KW-1015">Disulfide bond</keyword>
<proteinExistence type="predicted"/>
<accession>A0A7M7P7F1</accession>
<feature type="transmembrane region" description="Helical" evidence="6">
    <location>
        <begin position="285"/>
        <end position="307"/>
    </location>
</feature>
<evidence type="ECO:0000256" key="3">
    <source>
        <dbReference type="ARBA" id="ARBA00022989"/>
    </source>
</evidence>